<evidence type="ECO:0000313" key="2">
    <source>
        <dbReference type="EMBL" id="OSQ49484.1"/>
    </source>
</evidence>
<proteinExistence type="predicted"/>
<sequence length="221" mass="24322">MVRSKMKSKFTASALAAAIIGTTGLVAGPAFAGESPLQAPTSVVEVAAENNAINVIHTLASDAIAGLTDETLSDDIRRQNFVALMDRYFAMDVISRFVLGRYWRSISEDELNEFASLLQEYLALNYASQFKSFNGEQFVVGDESQQKKDTFVNSQFVRPDGPPVTIIWRLREFGDKYKIIDVTVEGLSMGITQRDEFTTVIQQNGGKVAALTKALHEKTGK</sequence>
<comment type="caution">
    <text evidence="2">The sequence shown here is derived from an EMBL/GenBank/DDBJ whole genome shotgun (WGS) entry which is preliminary data.</text>
</comment>
<dbReference type="InterPro" id="IPR042245">
    <property type="entry name" value="Tgt2/MlaC_sf"/>
</dbReference>
<dbReference type="Proteomes" id="UP000193396">
    <property type="component" value="Unassembled WGS sequence"/>
</dbReference>
<dbReference type="EMBL" id="JFKB01000002">
    <property type="protein sequence ID" value="OSQ49484.1"/>
    <property type="molecule type" value="Genomic_DNA"/>
</dbReference>
<reference evidence="2 3" key="1">
    <citation type="submission" date="2014-03" db="EMBL/GenBank/DDBJ databases">
        <title>The draft genome sequence of Thalassospira alkalitolerans JCM 18968.</title>
        <authorList>
            <person name="Lai Q."/>
            <person name="Shao Z."/>
        </authorList>
    </citation>
    <scope>NUCLEOTIDE SEQUENCE [LARGE SCALE GENOMIC DNA]</scope>
    <source>
        <strain evidence="2 3">JCM 18968</strain>
    </source>
</reference>
<feature type="signal peptide" evidence="1">
    <location>
        <begin position="1"/>
        <end position="32"/>
    </location>
</feature>
<feature type="chain" id="PRO_5012960335" evidence="1">
    <location>
        <begin position="33"/>
        <end position="221"/>
    </location>
</feature>
<gene>
    <name evidence="2" type="ORF">TALK_03770</name>
</gene>
<protein>
    <submittedName>
        <fullName evidence="2">Organic solvent ABC transporter</fullName>
    </submittedName>
</protein>
<name>A0A1Y2LFG7_9PROT</name>
<evidence type="ECO:0000313" key="3">
    <source>
        <dbReference type="Proteomes" id="UP000193396"/>
    </source>
</evidence>
<keyword evidence="1" id="KW-0732">Signal</keyword>
<dbReference type="Pfam" id="PF05494">
    <property type="entry name" value="MlaC"/>
    <property type="match status" value="1"/>
</dbReference>
<dbReference type="InterPro" id="IPR008869">
    <property type="entry name" value="MlaC/ttg2D"/>
</dbReference>
<organism evidence="2 3">
    <name type="scientific">Thalassospira alkalitolerans</name>
    <dbReference type="NCBI Taxonomy" id="1293890"/>
    <lineage>
        <taxon>Bacteria</taxon>
        <taxon>Pseudomonadati</taxon>
        <taxon>Pseudomonadota</taxon>
        <taxon>Alphaproteobacteria</taxon>
        <taxon>Rhodospirillales</taxon>
        <taxon>Thalassospiraceae</taxon>
        <taxon>Thalassospira</taxon>
    </lineage>
</organism>
<dbReference type="Gene3D" id="3.10.450.710">
    <property type="entry name" value="Tgt2/MlaC"/>
    <property type="match status" value="1"/>
</dbReference>
<dbReference type="AlphaFoldDB" id="A0A1Y2LFG7"/>
<dbReference type="PANTHER" id="PTHR36573:SF1">
    <property type="entry name" value="INTERMEMBRANE PHOSPHOLIPID TRANSPORT SYSTEM BINDING PROTEIN MLAC"/>
    <property type="match status" value="1"/>
</dbReference>
<keyword evidence="3" id="KW-1185">Reference proteome</keyword>
<evidence type="ECO:0000256" key="1">
    <source>
        <dbReference type="SAM" id="SignalP"/>
    </source>
</evidence>
<accession>A0A1Y2LFG7</accession>
<dbReference type="STRING" id="1293890.TALK_03770"/>
<dbReference type="OrthoDB" id="8099120at2"/>
<dbReference type="PANTHER" id="PTHR36573">
    <property type="entry name" value="INTERMEMBRANE PHOSPHOLIPID TRANSPORT SYSTEM BINDING PROTEIN MLAC"/>
    <property type="match status" value="1"/>
</dbReference>